<proteinExistence type="predicted"/>
<accession>A0A835Y045</accession>
<gene>
    <name evidence="1" type="ORF">HYH03_008383</name>
</gene>
<reference evidence="1" key="1">
    <citation type="journal article" date="2020" name="bioRxiv">
        <title>Comparative genomics of Chlamydomonas.</title>
        <authorList>
            <person name="Craig R.J."/>
            <person name="Hasan A.R."/>
            <person name="Ness R.W."/>
            <person name="Keightley P.D."/>
        </authorList>
    </citation>
    <scope>NUCLEOTIDE SEQUENCE</scope>
    <source>
        <strain evidence="1">CCAP 11/70</strain>
    </source>
</reference>
<keyword evidence="2" id="KW-1185">Reference proteome</keyword>
<comment type="caution">
    <text evidence="1">The sequence shown here is derived from an EMBL/GenBank/DDBJ whole genome shotgun (WGS) entry which is preliminary data.</text>
</comment>
<protein>
    <submittedName>
        <fullName evidence="1">Uncharacterized protein</fullName>
    </submittedName>
</protein>
<dbReference type="AlphaFoldDB" id="A0A835Y045"/>
<evidence type="ECO:0000313" key="2">
    <source>
        <dbReference type="Proteomes" id="UP000612055"/>
    </source>
</evidence>
<dbReference type="SUPFAM" id="SSF101898">
    <property type="entry name" value="NHL repeat"/>
    <property type="match status" value="1"/>
</dbReference>
<organism evidence="1 2">
    <name type="scientific">Edaphochlamys debaryana</name>
    <dbReference type="NCBI Taxonomy" id="47281"/>
    <lineage>
        <taxon>Eukaryota</taxon>
        <taxon>Viridiplantae</taxon>
        <taxon>Chlorophyta</taxon>
        <taxon>core chlorophytes</taxon>
        <taxon>Chlorophyceae</taxon>
        <taxon>CS clade</taxon>
        <taxon>Chlamydomonadales</taxon>
        <taxon>Chlamydomonadales incertae sedis</taxon>
        <taxon>Edaphochlamys</taxon>
    </lineage>
</organism>
<sequence length="382" mass="40853">MRFEAIHGLAADGRGNLWVLDLGMIRRVDITTSYVSSLPGTQRPEGWRALAFDATSGTLLAATEWAVCRVHTEGGGIVELLAGELSQPGQTQPPSCSNDEEEQLTNAINGDCTTARFAKIALLLPLPSGRLLIADGRDLRCLDAASGGGGGGGAVRTLLRGCFLAKGAQHMAMLPYGDLGMLYGSVEDDCSLDLSLVPAAVFSAGAPPCRRRPILRPAFRPDDYLRLLRPAAGPWRVFADIGAAEAALPYTDRETFAHLLQLMLCACARLPCIPAHHLPVHIRHPVITLAQQLLIDRPVWEALSAGLVQSAGPDTALSDLLLAEAHGMEEAAKGLRVYVIEHRKSVDLGLLDELVERDPGGTVTLVKQLFRGPRPCPWGGGY</sequence>
<dbReference type="Proteomes" id="UP000612055">
    <property type="component" value="Unassembled WGS sequence"/>
</dbReference>
<evidence type="ECO:0000313" key="1">
    <source>
        <dbReference type="EMBL" id="KAG2493245.1"/>
    </source>
</evidence>
<name>A0A835Y045_9CHLO</name>
<dbReference type="EMBL" id="JAEHOE010000038">
    <property type="protein sequence ID" value="KAG2493245.1"/>
    <property type="molecule type" value="Genomic_DNA"/>
</dbReference>